<sequence length="423" mass="44824">MRRLALVVAGLISSGCVGVVEEIADSGQQTQSDSGVETDAGVIVVDDAGTTDAGQFDAGIPDAGQPDAGLIPVFVALGKQQRRAISCDDGRTWTHDVSIDDSWPMNERYRCFSGTFALPDGGSNNTDCDHNAYSVIGLTYGDGVFVHTMGWGTPGTVWRSENGADWERVIENGPTATDVMFDEHRFIMATRNPRRSDDQGRTWQSNPEIPVESNGNTIWNVRGGVGGGGVFLALGLDGSNIDMQRSTDRGATWSRPTLVGGGRVDACGAGHPVFGNGIFVTVRNDQGNTTVCRSSDGAQTWSNTTLNNVSIESRIVFTGTEFVMWSPGGVHRSADGTTWTSMPSQTRSSSGATSGGPNIGAVAYANGTFVAVRGGWQVWYEQQKFYRSTDGVVWDELPAGAFKPGHPITAMAAGLVPRSAACP</sequence>
<dbReference type="InterPro" id="IPR015943">
    <property type="entry name" value="WD40/YVTN_repeat-like_dom_sf"/>
</dbReference>
<dbReference type="Proteomes" id="UP000249061">
    <property type="component" value="Unassembled WGS sequence"/>
</dbReference>
<dbReference type="PROSITE" id="PS51257">
    <property type="entry name" value="PROKAR_LIPOPROTEIN"/>
    <property type="match status" value="1"/>
</dbReference>
<proteinExistence type="predicted"/>
<feature type="region of interest" description="Disordered" evidence="1">
    <location>
        <begin position="334"/>
        <end position="355"/>
    </location>
</feature>
<dbReference type="CDD" id="cd15482">
    <property type="entry name" value="Sialidase_non-viral"/>
    <property type="match status" value="1"/>
</dbReference>
<gene>
    <name evidence="2" type="ORF">DI536_27810</name>
</gene>
<dbReference type="AlphaFoldDB" id="A0A2W5T313"/>
<dbReference type="SUPFAM" id="SSF110296">
    <property type="entry name" value="Oligoxyloglucan reducing end-specific cellobiohydrolase"/>
    <property type="match status" value="2"/>
</dbReference>
<accession>A0A2W5T313</accession>
<feature type="compositionally biased region" description="Polar residues" evidence="1">
    <location>
        <begin position="335"/>
        <end position="352"/>
    </location>
</feature>
<protein>
    <recommendedName>
        <fullName evidence="4">Exo-alpha-sialidase</fullName>
    </recommendedName>
</protein>
<evidence type="ECO:0008006" key="4">
    <source>
        <dbReference type="Google" id="ProtNLM"/>
    </source>
</evidence>
<evidence type="ECO:0000313" key="3">
    <source>
        <dbReference type="Proteomes" id="UP000249061"/>
    </source>
</evidence>
<comment type="caution">
    <text evidence="2">The sequence shown here is derived from an EMBL/GenBank/DDBJ whole genome shotgun (WGS) entry which is preliminary data.</text>
</comment>
<reference evidence="2 3" key="1">
    <citation type="submission" date="2017-08" db="EMBL/GenBank/DDBJ databases">
        <title>Infants hospitalized years apart are colonized by the same room-sourced microbial strains.</title>
        <authorList>
            <person name="Brooks B."/>
            <person name="Olm M.R."/>
            <person name="Firek B.A."/>
            <person name="Baker R."/>
            <person name="Thomas B.C."/>
            <person name="Morowitz M.J."/>
            <person name="Banfield J.F."/>
        </authorList>
    </citation>
    <scope>NUCLEOTIDE SEQUENCE [LARGE SCALE GENOMIC DNA]</scope>
    <source>
        <strain evidence="2">S2_003_000_R2_14</strain>
    </source>
</reference>
<evidence type="ECO:0000313" key="2">
    <source>
        <dbReference type="EMBL" id="PZR07263.1"/>
    </source>
</evidence>
<dbReference type="EMBL" id="QFQP01000032">
    <property type="protein sequence ID" value="PZR07263.1"/>
    <property type="molecule type" value="Genomic_DNA"/>
</dbReference>
<name>A0A2W5T313_9BACT</name>
<dbReference type="Gene3D" id="2.130.10.10">
    <property type="entry name" value="YVTN repeat-like/Quinoprotein amine dehydrogenase"/>
    <property type="match status" value="1"/>
</dbReference>
<organism evidence="2 3">
    <name type="scientific">Archangium gephyra</name>
    <dbReference type="NCBI Taxonomy" id="48"/>
    <lineage>
        <taxon>Bacteria</taxon>
        <taxon>Pseudomonadati</taxon>
        <taxon>Myxococcota</taxon>
        <taxon>Myxococcia</taxon>
        <taxon>Myxococcales</taxon>
        <taxon>Cystobacterineae</taxon>
        <taxon>Archangiaceae</taxon>
        <taxon>Archangium</taxon>
    </lineage>
</organism>
<evidence type="ECO:0000256" key="1">
    <source>
        <dbReference type="SAM" id="MobiDB-lite"/>
    </source>
</evidence>